<accession>L0KAB3</accession>
<dbReference type="Pfam" id="PF06114">
    <property type="entry name" value="Peptidase_M78"/>
    <property type="match status" value="1"/>
</dbReference>
<dbReference type="InterPro" id="IPR052345">
    <property type="entry name" value="Rad_response_metalloprotease"/>
</dbReference>
<dbReference type="RefSeq" id="WP_015327961.1">
    <property type="nucleotide sequence ID" value="NC_019978.1"/>
</dbReference>
<dbReference type="OrthoDB" id="42613at2"/>
<dbReference type="KEGG" id="hhl:Halha_2373"/>
<evidence type="ECO:0000313" key="3">
    <source>
        <dbReference type="Proteomes" id="UP000010880"/>
    </source>
</evidence>
<dbReference type="Proteomes" id="UP000010880">
    <property type="component" value="Chromosome"/>
</dbReference>
<organism evidence="2 3">
    <name type="scientific">Halobacteroides halobius (strain ATCC 35273 / DSM 5150 / MD-1)</name>
    <dbReference type="NCBI Taxonomy" id="748449"/>
    <lineage>
        <taxon>Bacteria</taxon>
        <taxon>Bacillati</taxon>
        <taxon>Bacillota</taxon>
        <taxon>Clostridia</taxon>
        <taxon>Halanaerobiales</taxon>
        <taxon>Halobacteroidaceae</taxon>
        <taxon>Halobacteroides</taxon>
    </lineage>
</organism>
<dbReference type="AlphaFoldDB" id="L0KAB3"/>
<proteinExistence type="predicted"/>
<keyword evidence="3" id="KW-1185">Reference proteome</keyword>
<feature type="domain" description="IrrE N-terminal-like" evidence="1">
    <location>
        <begin position="68"/>
        <end position="178"/>
    </location>
</feature>
<evidence type="ECO:0000259" key="1">
    <source>
        <dbReference type="Pfam" id="PF06114"/>
    </source>
</evidence>
<reference evidence="3" key="1">
    <citation type="submission" date="2012-02" db="EMBL/GenBank/DDBJ databases">
        <title>The complete genome of Halobacteroides halobius DSM 5150.</title>
        <authorList>
            <person name="Lucas S."/>
            <person name="Copeland A."/>
            <person name="Lapidus A."/>
            <person name="Glavina del Rio T."/>
            <person name="Dalin E."/>
            <person name="Tice H."/>
            <person name="Bruce D."/>
            <person name="Goodwin L."/>
            <person name="Pitluck S."/>
            <person name="Peters L."/>
            <person name="Mikhailova N."/>
            <person name="Gu W."/>
            <person name="Kyrpides N."/>
            <person name="Mavromatis K."/>
            <person name="Ivanova N."/>
            <person name="Brettin T."/>
            <person name="Detter J.C."/>
            <person name="Han C."/>
            <person name="Larimer F."/>
            <person name="Land M."/>
            <person name="Hauser L."/>
            <person name="Markowitz V."/>
            <person name="Cheng J.-F."/>
            <person name="Hugenholtz P."/>
            <person name="Woyke T."/>
            <person name="Wu D."/>
            <person name="Tindall B."/>
            <person name="Pomrenke H."/>
            <person name="Brambilla E."/>
            <person name="Klenk H.-P."/>
            <person name="Eisen J.A."/>
        </authorList>
    </citation>
    <scope>NUCLEOTIDE SEQUENCE [LARGE SCALE GENOMIC DNA]</scope>
    <source>
        <strain evidence="3">ATCC 35273 / DSM 5150 / MD-1</strain>
    </source>
</reference>
<dbReference type="eggNOG" id="COG2856">
    <property type="taxonomic scope" value="Bacteria"/>
</dbReference>
<protein>
    <submittedName>
        <fullName evidence="2">Putative Zn peptidase</fullName>
    </submittedName>
</protein>
<name>L0KAB3_HALHC</name>
<dbReference type="PANTHER" id="PTHR43236">
    <property type="entry name" value="ANTITOXIN HIGA1"/>
    <property type="match status" value="1"/>
</dbReference>
<dbReference type="InterPro" id="IPR010359">
    <property type="entry name" value="IrrE_HExxH"/>
</dbReference>
<gene>
    <name evidence="2" type="ordered locus">Halha_2373</name>
</gene>
<evidence type="ECO:0000313" key="2">
    <source>
        <dbReference type="EMBL" id="AGB42247.1"/>
    </source>
</evidence>
<dbReference type="PANTHER" id="PTHR43236:SF1">
    <property type="entry name" value="BLL7220 PROTEIN"/>
    <property type="match status" value="1"/>
</dbReference>
<dbReference type="HOGENOM" id="CLU_1018415_0_0_9"/>
<dbReference type="STRING" id="748449.Halha_2373"/>
<dbReference type="Gene3D" id="1.10.10.2910">
    <property type="match status" value="1"/>
</dbReference>
<sequence length="264" mass="30860">MDLLKQTIKNINPDLYEEIAKEATYVLKKFGGAHGQALQDDIFRIIPDQVDLLRFPVEDDDFCGFICNHQGETFIYINTYLSYEKQIFATAHELYHFRNNRNGEQEVLHQQVVNQENNIDLEESKANLFAALLLVPEESLKEELDLLQVNQAADLDLLKLIKLMDTFAVPYKTIILRLYEIELLTTKEAQSWLDIPDRDPKQGVLYHINKHQIGQRWQKRTKEVKYSNLKPLILDNDAAEILPKTRIEQDLELIGANDEQYFRK</sequence>
<dbReference type="EMBL" id="CP003359">
    <property type="protein sequence ID" value="AGB42247.1"/>
    <property type="molecule type" value="Genomic_DNA"/>
</dbReference>